<keyword evidence="3" id="KW-1185">Reference proteome</keyword>
<sequence>MAIQIGVFLPTSGPHIAESPAAMLRDSARAAEAAGLESVWATDHLVAAQPMLDSTVALTTAAAVTDRIRIGFGAMLLALRPTAWAAKEISTLQQLSNNRLLLGIGTGNPAHGDTGWRAANAPFEERGTRTDRALTVLPDLIAGKPATLSDDLEVTLSPGAPIPPILIAGNSTRARRRAAAHGDAWMPINPGLENLPALLTELRELAQRHERPTPAVTVVAPAVSTEPGVAAEELAAYEAAGVERVVLAPTGSDWRRDYAFAGEVRAAQ</sequence>
<proteinExistence type="predicted"/>
<gene>
    <name evidence="2" type="ORF">BJ987_000406</name>
</gene>
<evidence type="ECO:0000259" key="1">
    <source>
        <dbReference type="Pfam" id="PF00296"/>
    </source>
</evidence>
<dbReference type="PANTHER" id="PTHR30011:SF32">
    <property type="entry name" value="CONSERVED PROTEIN"/>
    <property type="match status" value="1"/>
</dbReference>
<dbReference type="Gene3D" id="3.20.20.30">
    <property type="entry name" value="Luciferase-like domain"/>
    <property type="match status" value="1"/>
</dbReference>
<feature type="domain" description="Luciferase-like" evidence="1">
    <location>
        <begin position="4"/>
        <end position="235"/>
    </location>
</feature>
<reference evidence="2 3" key="1">
    <citation type="submission" date="2021-03" db="EMBL/GenBank/DDBJ databases">
        <title>Sequencing the genomes of 1000 actinobacteria strains.</title>
        <authorList>
            <person name="Klenk H.-P."/>
        </authorList>
    </citation>
    <scope>NUCLEOTIDE SEQUENCE [LARGE SCALE GENOMIC DNA]</scope>
    <source>
        <strain evidence="2 3">DSM 45516</strain>
    </source>
</reference>
<dbReference type="InterPro" id="IPR011251">
    <property type="entry name" value="Luciferase-like_dom"/>
</dbReference>
<dbReference type="SUPFAM" id="SSF51679">
    <property type="entry name" value="Bacterial luciferase-like"/>
    <property type="match status" value="1"/>
</dbReference>
<dbReference type="Proteomes" id="UP001519325">
    <property type="component" value="Unassembled WGS sequence"/>
</dbReference>
<dbReference type="Pfam" id="PF00296">
    <property type="entry name" value="Bac_luciferase"/>
    <property type="match status" value="1"/>
</dbReference>
<dbReference type="EMBL" id="JAGGMR010000001">
    <property type="protein sequence ID" value="MBP2187505.1"/>
    <property type="molecule type" value="Genomic_DNA"/>
</dbReference>
<organism evidence="2 3">
    <name type="scientific">Nocardia goodfellowii</name>
    <dbReference type="NCBI Taxonomy" id="882446"/>
    <lineage>
        <taxon>Bacteria</taxon>
        <taxon>Bacillati</taxon>
        <taxon>Actinomycetota</taxon>
        <taxon>Actinomycetes</taxon>
        <taxon>Mycobacteriales</taxon>
        <taxon>Nocardiaceae</taxon>
        <taxon>Nocardia</taxon>
    </lineage>
</organism>
<evidence type="ECO:0000313" key="3">
    <source>
        <dbReference type="Proteomes" id="UP001519325"/>
    </source>
</evidence>
<comment type="caution">
    <text evidence="2">The sequence shown here is derived from an EMBL/GenBank/DDBJ whole genome shotgun (WGS) entry which is preliminary data.</text>
</comment>
<evidence type="ECO:0000313" key="2">
    <source>
        <dbReference type="EMBL" id="MBP2187505.1"/>
    </source>
</evidence>
<dbReference type="RefSeq" id="WP_307869418.1">
    <property type="nucleotide sequence ID" value="NZ_JAGGMR010000001.1"/>
</dbReference>
<accession>A0ABS4Q8N2</accession>
<dbReference type="PANTHER" id="PTHR30011">
    <property type="entry name" value="ALKANESULFONATE MONOOXYGENASE-RELATED"/>
    <property type="match status" value="1"/>
</dbReference>
<protein>
    <submittedName>
        <fullName evidence="2">Alkanesulfonate monooxygenase SsuD/methylene tetrahydromethanopterin reductase-like flavin-dependent oxidoreductase (Luciferase family)</fullName>
    </submittedName>
</protein>
<name>A0ABS4Q8N2_9NOCA</name>
<dbReference type="InterPro" id="IPR051260">
    <property type="entry name" value="Diverse_substr_monoxygenases"/>
</dbReference>
<dbReference type="InterPro" id="IPR036661">
    <property type="entry name" value="Luciferase-like_sf"/>
</dbReference>